<dbReference type="Pfam" id="PF01145">
    <property type="entry name" value="Band_7"/>
    <property type="match status" value="1"/>
</dbReference>
<dbReference type="InterPro" id="IPR018080">
    <property type="entry name" value="Band_7/stomatin-like_CS"/>
</dbReference>
<dbReference type="InterPro" id="IPR001107">
    <property type="entry name" value="Band_7"/>
</dbReference>
<dbReference type="GO" id="GO:0098552">
    <property type="term" value="C:side of membrane"/>
    <property type="evidence" value="ECO:0007669"/>
    <property type="project" value="UniProtKB-ARBA"/>
</dbReference>
<evidence type="ECO:0000313" key="4">
    <source>
        <dbReference type="EMBL" id="MPM07399.1"/>
    </source>
</evidence>
<evidence type="ECO:0000256" key="2">
    <source>
        <dbReference type="SAM" id="Phobius"/>
    </source>
</evidence>
<dbReference type="EMBL" id="VSSQ01001331">
    <property type="protein sequence ID" value="MPM07399.1"/>
    <property type="molecule type" value="Genomic_DNA"/>
</dbReference>
<dbReference type="AlphaFoldDB" id="A0A644WUH4"/>
<comment type="similarity">
    <text evidence="1">Belongs to the band 7/mec-2 family.</text>
</comment>
<dbReference type="GO" id="GO:0005886">
    <property type="term" value="C:plasma membrane"/>
    <property type="evidence" value="ECO:0007669"/>
    <property type="project" value="UniProtKB-ARBA"/>
</dbReference>
<feature type="domain" description="Band 7" evidence="3">
    <location>
        <begin position="20"/>
        <end position="192"/>
    </location>
</feature>
<protein>
    <submittedName>
        <fullName evidence="4">Protein QmcA</fullName>
    </submittedName>
</protein>
<evidence type="ECO:0000256" key="1">
    <source>
        <dbReference type="ARBA" id="ARBA00008164"/>
    </source>
</evidence>
<dbReference type="Gene3D" id="3.30.479.30">
    <property type="entry name" value="Band 7 domain"/>
    <property type="match status" value="1"/>
</dbReference>
<accession>A0A644WUH4</accession>
<dbReference type="SMART" id="SM00244">
    <property type="entry name" value="PHB"/>
    <property type="match status" value="1"/>
</dbReference>
<dbReference type="PROSITE" id="PS01270">
    <property type="entry name" value="BAND_7"/>
    <property type="match status" value="1"/>
</dbReference>
<keyword evidence="2" id="KW-0472">Membrane</keyword>
<name>A0A644WUH4_9ZZZZ</name>
<dbReference type="CDD" id="cd08829">
    <property type="entry name" value="SPFH_paraslipin"/>
    <property type="match status" value="1"/>
</dbReference>
<organism evidence="4">
    <name type="scientific">bioreactor metagenome</name>
    <dbReference type="NCBI Taxonomy" id="1076179"/>
    <lineage>
        <taxon>unclassified sequences</taxon>
        <taxon>metagenomes</taxon>
        <taxon>ecological metagenomes</taxon>
    </lineage>
</organism>
<dbReference type="SUPFAM" id="SSF117892">
    <property type="entry name" value="Band 7/SPFH domain"/>
    <property type="match status" value="1"/>
</dbReference>
<dbReference type="PANTHER" id="PTHR43327">
    <property type="entry name" value="STOMATIN-LIKE PROTEIN 2, MITOCHONDRIAL"/>
    <property type="match status" value="1"/>
</dbReference>
<dbReference type="InterPro" id="IPR036013">
    <property type="entry name" value="Band_7/SPFH_dom_sf"/>
</dbReference>
<keyword evidence="2" id="KW-1133">Transmembrane helix</keyword>
<comment type="caution">
    <text evidence="4">The sequence shown here is derived from an EMBL/GenBank/DDBJ whole genome shotgun (WGS) entry which is preliminary data.</text>
</comment>
<dbReference type="InterPro" id="IPR050710">
    <property type="entry name" value="Band7/mec-2_domain"/>
</dbReference>
<gene>
    <name evidence="4" type="primary">qmcA_7</name>
    <name evidence="4" type="ORF">SDC9_53705</name>
</gene>
<sequence>MEELYIILAITFFVILIVLKGIKQVPQGQAMIIERLGKYVRTLDSGINFIIPFLDRKRVVKHLNYKPDGLSAYCVDLREQVYDIPSQAVITRDNISLTVDTLIFYQIVEPHRALYEISDLIMAIRELSKTTMRNVFGEMDLDTSLSSRDTVNQRLRTILDEATDKWGVKILRVEIQDIVPPADLKEDMERQMRAERTRRQEVTIAEGKKQAAILEAEGIKQSLILNAQGESESRIMKAEAIKAEKILLAQGEAESIQLVQQAKAVGLDAVRKVYSEQGGSENLLMMEILRSQNEIAKDLANGTSQKIFLPTEAAGLFGSIKGIQELLATRQSLKDVNEA</sequence>
<keyword evidence="2" id="KW-0812">Transmembrane</keyword>
<dbReference type="FunFam" id="3.30.479.30:FF:000004">
    <property type="entry name" value="Putative membrane protease family, stomatin"/>
    <property type="match status" value="1"/>
</dbReference>
<evidence type="ECO:0000259" key="3">
    <source>
        <dbReference type="SMART" id="SM00244"/>
    </source>
</evidence>
<proteinExistence type="inferred from homology"/>
<reference evidence="4" key="1">
    <citation type="submission" date="2019-08" db="EMBL/GenBank/DDBJ databases">
        <authorList>
            <person name="Kucharzyk K."/>
            <person name="Murdoch R.W."/>
            <person name="Higgins S."/>
            <person name="Loffler F."/>
        </authorList>
    </citation>
    <scope>NUCLEOTIDE SEQUENCE</scope>
</reference>
<dbReference type="PANTHER" id="PTHR43327:SF10">
    <property type="entry name" value="STOMATIN-LIKE PROTEIN 2, MITOCHONDRIAL"/>
    <property type="match status" value="1"/>
</dbReference>
<feature type="transmembrane region" description="Helical" evidence="2">
    <location>
        <begin position="6"/>
        <end position="22"/>
    </location>
</feature>